<gene>
    <name evidence="7" type="ORF">L596_023800</name>
</gene>
<dbReference type="Proteomes" id="UP000298663">
    <property type="component" value="Unassembled WGS sequence"/>
</dbReference>
<dbReference type="InterPro" id="IPR035952">
    <property type="entry name" value="Rhomboid-like_sf"/>
</dbReference>
<organism evidence="7 8">
    <name type="scientific">Steinernema carpocapsae</name>
    <name type="common">Entomopathogenic nematode</name>
    <dbReference type="NCBI Taxonomy" id="34508"/>
    <lineage>
        <taxon>Eukaryota</taxon>
        <taxon>Metazoa</taxon>
        <taxon>Ecdysozoa</taxon>
        <taxon>Nematoda</taxon>
        <taxon>Chromadorea</taxon>
        <taxon>Rhabditida</taxon>
        <taxon>Tylenchina</taxon>
        <taxon>Panagrolaimomorpha</taxon>
        <taxon>Strongyloidoidea</taxon>
        <taxon>Steinernematidae</taxon>
        <taxon>Steinernema</taxon>
    </lineage>
</organism>
<comment type="caution">
    <text evidence="7">The sequence shown here is derived from an EMBL/GenBank/DDBJ whole genome shotgun (WGS) entry which is preliminary data.</text>
</comment>
<dbReference type="Pfam" id="PF01694">
    <property type="entry name" value="Rhomboid"/>
    <property type="match status" value="1"/>
</dbReference>
<feature type="transmembrane region" description="Helical" evidence="5">
    <location>
        <begin position="188"/>
        <end position="209"/>
    </location>
</feature>
<dbReference type="InterPro" id="IPR022764">
    <property type="entry name" value="Peptidase_S54_rhomboid_dom"/>
</dbReference>
<name>A0A4U5MEQ9_STECR</name>
<dbReference type="GO" id="GO:0016020">
    <property type="term" value="C:membrane"/>
    <property type="evidence" value="ECO:0007669"/>
    <property type="project" value="UniProtKB-SubCell"/>
</dbReference>
<comment type="subcellular location">
    <subcellularLocation>
        <location evidence="1">Membrane</location>
        <topology evidence="1">Multi-pass membrane protein</topology>
    </subcellularLocation>
</comment>
<keyword evidence="4 5" id="KW-0472">Membrane</keyword>
<reference evidence="7 8" key="2">
    <citation type="journal article" date="2019" name="G3 (Bethesda)">
        <title>Hybrid Assembly of the Genome of the Entomopathogenic Nematode Steinernema carpocapsae Identifies the X-Chromosome.</title>
        <authorList>
            <person name="Serra L."/>
            <person name="Macchietto M."/>
            <person name="Macias-Munoz A."/>
            <person name="McGill C.J."/>
            <person name="Rodriguez I.M."/>
            <person name="Rodriguez B."/>
            <person name="Murad R."/>
            <person name="Mortazavi A."/>
        </authorList>
    </citation>
    <scope>NUCLEOTIDE SEQUENCE [LARGE SCALE GENOMIC DNA]</scope>
    <source>
        <strain evidence="7 8">ALL</strain>
    </source>
</reference>
<dbReference type="EMBL" id="AZBU02000008">
    <property type="protein sequence ID" value="TKR67687.1"/>
    <property type="molecule type" value="Genomic_DNA"/>
</dbReference>
<evidence type="ECO:0000313" key="8">
    <source>
        <dbReference type="Proteomes" id="UP000298663"/>
    </source>
</evidence>
<accession>A0A4U5MEQ9</accession>
<evidence type="ECO:0000259" key="6">
    <source>
        <dbReference type="Pfam" id="PF01694"/>
    </source>
</evidence>
<feature type="domain" description="Peptidase S54 rhomboid" evidence="6">
    <location>
        <begin position="146"/>
        <end position="230"/>
    </location>
</feature>
<evidence type="ECO:0000256" key="4">
    <source>
        <dbReference type="ARBA" id="ARBA00023136"/>
    </source>
</evidence>
<keyword evidence="8" id="KW-1185">Reference proteome</keyword>
<evidence type="ECO:0000256" key="2">
    <source>
        <dbReference type="ARBA" id="ARBA00022692"/>
    </source>
</evidence>
<reference evidence="7 8" key="1">
    <citation type="journal article" date="2015" name="Genome Biol.">
        <title>Comparative genomics of Steinernema reveals deeply conserved gene regulatory networks.</title>
        <authorList>
            <person name="Dillman A.R."/>
            <person name="Macchietto M."/>
            <person name="Porter C.F."/>
            <person name="Rogers A."/>
            <person name="Williams B."/>
            <person name="Antoshechkin I."/>
            <person name="Lee M.M."/>
            <person name="Goodwin Z."/>
            <person name="Lu X."/>
            <person name="Lewis E.E."/>
            <person name="Goodrich-Blair H."/>
            <person name="Stock S.P."/>
            <person name="Adams B.J."/>
            <person name="Sternberg P.W."/>
            <person name="Mortazavi A."/>
        </authorList>
    </citation>
    <scope>NUCLEOTIDE SEQUENCE [LARGE SCALE GENOMIC DNA]</scope>
    <source>
        <strain evidence="7 8">ALL</strain>
    </source>
</reference>
<dbReference type="SUPFAM" id="SSF144091">
    <property type="entry name" value="Rhomboid-like"/>
    <property type="match status" value="1"/>
</dbReference>
<evidence type="ECO:0000313" key="7">
    <source>
        <dbReference type="EMBL" id="TKR67687.1"/>
    </source>
</evidence>
<proteinExistence type="predicted"/>
<evidence type="ECO:0000256" key="1">
    <source>
        <dbReference type="ARBA" id="ARBA00004141"/>
    </source>
</evidence>
<protein>
    <recommendedName>
        <fullName evidence="6">Peptidase S54 rhomboid domain-containing protein</fullName>
    </recommendedName>
</protein>
<dbReference type="AlphaFoldDB" id="A0A4U5MEQ9"/>
<keyword evidence="3 5" id="KW-1133">Transmembrane helix</keyword>
<evidence type="ECO:0000256" key="3">
    <source>
        <dbReference type="ARBA" id="ARBA00022989"/>
    </source>
</evidence>
<evidence type="ECO:0000256" key="5">
    <source>
        <dbReference type="SAM" id="Phobius"/>
    </source>
</evidence>
<feature type="transmembrane region" description="Helical" evidence="5">
    <location>
        <begin position="164"/>
        <end position="182"/>
    </location>
</feature>
<keyword evidence="2 5" id="KW-0812">Transmembrane</keyword>
<feature type="transmembrane region" description="Helical" evidence="5">
    <location>
        <begin position="85"/>
        <end position="107"/>
    </location>
</feature>
<sequence>MEGASLVLISDVLPSSDAVSTPASVYRLTTSKMSTSVTLCSSTEQTVLLHRANAQDPSPKRSDGILKTVSANRNYEIFEEIVGRYFFAVTGFLSAAVVFNAGVLLMVDLKQVTQLAIAINICDLSFSSFLSAQFVIPDFDELVPVVISIFVCWKTERNQGSIRLALVVLVSALIGSMTQLLFMGDSKFLFGSSAICFAIFFSGFIDTFFNFRLSFGSFRDVLSCCVALLSVVMPLNRLRFSPRQWILCCAVFDLFFCKDSNARSRKRAA</sequence>
<dbReference type="GO" id="GO:0004252">
    <property type="term" value="F:serine-type endopeptidase activity"/>
    <property type="evidence" value="ECO:0007669"/>
    <property type="project" value="InterPro"/>
</dbReference>